<keyword evidence="3 9" id="KW-0217">Developmental protein</keyword>
<evidence type="ECO:0000256" key="7">
    <source>
        <dbReference type="ARBA" id="ARBA00022782"/>
    </source>
</evidence>
<dbReference type="InterPro" id="IPR009438">
    <property type="entry name" value="Phytosulfokine"/>
</dbReference>
<comment type="function">
    <text evidence="9">Promotes plant cell differentiation, organogenesis and somatic embryogenesis as well as cell proliferation.</text>
</comment>
<evidence type="ECO:0000313" key="11">
    <source>
        <dbReference type="Proteomes" id="UP001227230"/>
    </source>
</evidence>
<comment type="subcellular location">
    <subcellularLocation>
        <location evidence="1 9">Secreted</location>
    </subcellularLocation>
</comment>
<dbReference type="EMBL" id="CP126665">
    <property type="protein sequence ID" value="WKA09805.1"/>
    <property type="molecule type" value="Genomic_DNA"/>
</dbReference>
<comment type="PTM">
    <text evidence="9">PSK-alpha is produced by endopeptidase digestion. PSK-beta is produced from PSK-alpha by exopeptidase digestion.</text>
</comment>
<sequence>MITVLLLFFTVTYASRPEPTLASDSAGKLQSEGAEAVKNVEIVGESCKGVADMDGCLKKRTMVADIDYIYSVDP</sequence>
<evidence type="ECO:0000256" key="5">
    <source>
        <dbReference type="ARBA" id="ARBA00022641"/>
    </source>
</evidence>
<evidence type="ECO:0000256" key="8">
    <source>
        <dbReference type="ARBA" id="ARBA00023030"/>
    </source>
</evidence>
<organism evidence="10 11">
    <name type="scientific">Vitis vinifera</name>
    <name type="common">Grape</name>
    <dbReference type="NCBI Taxonomy" id="29760"/>
    <lineage>
        <taxon>Eukaryota</taxon>
        <taxon>Viridiplantae</taxon>
        <taxon>Streptophyta</taxon>
        <taxon>Embryophyta</taxon>
        <taxon>Tracheophyta</taxon>
        <taxon>Spermatophyta</taxon>
        <taxon>Magnoliopsida</taxon>
        <taxon>eudicotyledons</taxon>
        <taxon>Gunneridae</taxon>
        <taxon>Pentapetalae</taxon>
        <taxon>rosids</taxon>
        <taxon>Vitales</taxon>
        <taxon>Vitaceae</taxon>
        <taxon>Viteae</taxon>
        <taxon>Vitis</taxon>
    </lineage>
</organism>
<evidence type="ECO:0000256" key="9">
    <source>
        <dbReference type="RuleBase" id="RU368031"/>
    </source>
</evidence>
<dbReference type="Pfam" id="PF06404">
    <property type="entry name" value="PSK"/>
    <property type="match status" value="1"/>
</dbReference>
<evidence type="ECO:0000313" key="10">
    <source>
        <dbReference type="EMBL" id="WKA09805.1"/>
    </source>
</evidence>
<proteinExistence type="inferred from homology"/>
<keyword evidence="5 9" id="KW-0765">Sulfation</keyword>
<reference evidence="10 11" key="1">
    <citation type="journal article" date="2023" name="Hortic Res">
        <title>The complete reference genome for grapevine (Vitis vinifera L.) genetics and breeding.</title>
        <authorList>
            <person name="Shi X."/>
            <person name="Cao S."/>
            <person name="Wang X."/>
            <person name="Huang S."/>
            <person name="Wang Y."/>
            <person name="Liu Z."/>
            <person name="Liu W."/>
            <person name="Leng X."/>
            <person name="Peng Y."/>
            <person name="Wang N."/>
            <person name="Wang Y."/>
            <person name="Ma Z."/>
            <person name="Xu X."/>
            <person name="Zhang F."/>
            <person name="Xue H."/>
            <person name="Zhong H."/>
            <person name="Wang Y."/>
            <person name="Zhang K."/>
            <person name="Velt A."/>
            <person name="Avia K."/>
            <person name="Holtgrawe D."/>
            <person name="Grimplet J."/>
            <person name="Matus J.T."/>
            <person name="Ware D."/>
            <person name="Wu X."/>
            <person name="Wang H."/>
            <person name="Liu C."/>
            <person name="Fang Y."/>
            <person name="Rustenholz C."/>
            <person name="Cheng Z."/>
            <person name="Xiao H."/>
            <person name="Zhou Y."/>
        </authorList>
    </citation>
    <scope>NUCLEOTIDE SEQUENCE [LARGE SCALE GENOMIC DNA]</scope>
    <source>
        <strain evidence="11">cv. Pinot noir / PN40024</strain>
        <tissue evidence="10">Leaf</tissue>
    </source>
</reference>
<keyword evidence="6 9" id="KW-0732">Signal</keyword>
<keyword evidence="8 9" id="KW-0339">Growth factor</keyword>
<protein>
    <recommendedName>
        <fullName evidence="9">Phytosulfokine</fullName>
    </recommendedName>
    <component>
        <recommendedName>
            <fullName evidence="9">Phytosulfokine-alpha</fullName>
            <shortName evidence="9">PSK-alpha</shortName>
            <shortName evidence="9">Phytosulfokine-a</shortName>
        </recommendedName>
    </component>
    <component>
        <recommendedName>
            <fullName evidence="9">Phytosulfokine-beta</fullName>
            <shortName evidence="9">PSK-beta</shortName>
            <shortName evidence="9">Phytosulfokine-b</shortName>
        </recommendedName>
    </component>
</protein>
<gene>
    <name evidence="10" type="ORF">VitviT2T_027424</name>
</gene>
<evidence type="ECO:0000256" key="2">
    <source>
        <dbReference type="ARBA" id="ARBA00010781"/>
    </source>
</evidence>
<keyword evidence="4 9" id="KW-0964">Secreted</keyword>
<name>A0ABY9DQ39_VITVI</name>
<evidence type="ECO:0000256" key="6">
    <source>
        <dbReference type="ARBA" id="ARBA00022729"/>
    </source>
</evidence>
<comment type="PTM">
    <text evidence="9">Sulfation is important for activity and for the binding to a putative membrane receptor.</text>
</comment>
<accession>A0ABY9DQ39</accession>
<keyword evidence="7 9" id="KW-0221">Differentiation</keyword>
<dbReference type="Proteomes" id="UP001227230">
    <property type="component" value="Chromosome 18"/>
</dbReference>
<evidence type="ECO:0000256" key="4">
    <source>
        <dbReference type="ARBA" id="ARBA00022525"/>
    </source>
</evidence>
<comment type="similarity">
    <text evidence="2 9">Belongs to the phytosulfokine family.</text>
</comment>
<evidence type="ECO:0000256" key="3">
    <source>
        <dbReference type="ARBA" id="ARBA00022473"/>
    </source>
</evidence>
<keyword evidence="11" id="KW-1185">Reference proteome</keyword>
<evidence type="ECO:0000256" key="1">
    <source>
        <dbReference type="ARBA" id="ARBA00004613"/>
    </source>
</evidence>